<keyword evidence="1" id="KW-0472">Membrane</keyword>
<sequence length="154" mass="17111">MGQCARTCGLFPFHPMVAPSCAGLHAPAHVCTETRFLTISAPPIGQRPIYQPPCRRQRAPHTPAFLALTTQAHRSRSYPQACLIRYRLHSSIFAVILPAAPTGLEIFSFLLFSPSTYSLHFRFYPCRGLYSSSLVSYSSICRPPTLHTSVPLLH</sequence>
<proteinExistence type="predicted"/>
<keyword evidence="1" id="KW-0812">Transmembrane</keyword>
<dbReference type="KEGG" id="asau:88173489"/>
<evidence type="ECO:0000256" key="1">
    <source>
        <dbReference type="SAM" id="Phobius"/>
    </source>
</evidence>
<dbReference type="Proteomes" id="UP001338582">
    <property type="component" value="Chromosome 3"/>
</dbReference>
<reference evidence="2 3" key="1">
    <citation type="submission" date="2023-10" db="EMBL/GenBank/DDBJ databases">
        <title>Draft Genome Sequence of Candida saopaulonensis from a very Premature Infant with Sepsis.</title>
        <authorList>
            <person name="Ning Y."/>
            <person name="Dai R."/>
            <person name="Xiao M."/>
            <person name="Xu Y."/>
            <person name="Yan Q."/>
            <person name="Zhang L."/>
        </authorList>
    </citation>
    <scope>NUCLEOTIDE SEQUENCE [LARGE SCALE GENOMIC DNA]</scope>
    <source>
        <strain evidence="2 3">19XY460</strain>
    </source>
</reference>
<keyword evidence="1" id="KW-1133">Transmembrane helix</keyword>
<dbReference type="EMBL" id="CP138896">
    <property type="protein sequence ID" value="WPK25121.1"/>
    <property type="molecule type" value="Genomic_DNA"/>
</dbReference>
<protein>
    <submittedName>
        <fullName evidence="2">Uncharacterized protein</fullName>
    </submittedName>
</protein>
<dbReference type="AlphaFoldDB" id="A0AAX4H985"/>
<evidence type="ECO:0000313" key="3">
    <source>
        <dbReference type="Proteomes" id="UP001338582"/>
    </source>
</evidence>
<feature type="transmembrane region" description="Helical" evidence="1">
    <location>
        <begin position="92"/>
        <end position="112"/>
    </location>
</feature>
<keyword evidence="3" id="KW-1185">Reference proteome</keyword>
<evidence type="ECO:0000313" key="2">
    <source>
        <dbReference type="EMBL" id="WPK25121.1"/>
    </source>
</evidence>
<organism evidence="2 3">
    <name type="scientific">Australozyma saopauloensis</name>
    <dbReference type="NCBI Taxonomy" id="291208"/>
    <lineage>
        <taxon>Eukaryota</taxon>
        <taxon>Fungi</taxon>
        <taxon>Dikarya</taxon>
        <taxon>Ascomycota</taxon>
        <taxon>Saccharomycotina</taxon>
        <taxon>Pichiomycetes</taxon>
        <taxon>Metschnikowiaceae</taxon>
        <taxon>Australozyma</taxon>
    </lineage>
</organism>
<accession>A0AAX4H985</accession>
<gene>
    <name evidence="2" type="ORF">PUMCH_002424</name>
</gene>
<dbReference type="GeneID" id="88173489"/>
<dbReference type="RefSeq" id="XP_062877504.1">
    <property type="nucleotide sequence ID" value="XM_063021434.1"/>
</dbReference>
<name>A0AAX4H985_9ASCO</name>